<evidence type="ECO:0000313" key="18">
    <source>
        <dbReference type="Ensembl" id="ENSCRFP00000007539.1"/>
    </source>
</evidence>
<keyword evidence="19" id="KW-1185">Reference proteome</keyword>
<comment type="catalytic activity">
    <reaction evidence="10">
        <text>12-octadecanoyloxy-octadecanoate + H2O = 12-hydroxyoctadecanoate + octadecanoate + H(+)</text>
        <dbReference type="Rhea" id="RHEA:52080"/>
        <dbReference type="ChEBI" id="CHEBI:15377"/>
        <dbReference type="ChEBI" id="CHEBI:15378"/>
        <dbReference type="ChEBI" id="CHEBI:25629"/>
        <dbReference type="ChEBI" id="CHEBI:84201"/>
        <dbReference type="ChEBI" id="CHEBI:136330"/>
    </reaction>
    <physiologicalReaction direction="left-to-right" evidence="10">
        <dbReference type="Rhea" id="RHEA:52081"/>
    </physiologicalReaction>
</comment>
<dbReference type="GO" id="GO:0016020">
    <property type="term" value="C:membrane"/>
    <property type="evidence" value="ECO:0007669"/>
    <property type="project" value="InterPro"/>
</dbReference>
<feature type="transmembrane region" description="Helical" evidence="17">
    <location>
        <begin position="42"/>
        <end position="61"/>
    </location>
</feature>
<evidence type="ECO:0000256" key="16">
    <source>
        <dbReference type="ARBA" id="ARBA00049428"/>
    </source>
</evidence>
<keyword evidence="5 17" id="KW-1133">Transmembrane helix</keyword>
<evidence type="ECO:0000256" key="12">
    <source>
        <dbReference type="ARBA" id="ARBA00048800"/>
    </source>
</evidence>
<comment type="catalytic activity">
    <reaction evidence="13">
        <text>9-octadecanoyloxy-octadecanoate + H2O = 9-hydroxy-octadecanoate + octadecanoate + H(+)</text>
        <dbReference type="Rhea" id="RHEA:52096"/>
        <dbReference type="ChEBI" id="CHEBI:15377"/>
        <dbReference type="ChEBI" id="CHEBI:15378"/>
        <dbReference type="ChEBI" id="CHEBI:25629"/>
        <dbReference type="ChEBI" id="CHEBI:136286"/>
        <dbReference type="ChEBI" id="CHEBI:136373"/>
    </reaction>
    <physiologicalReaction direction="left-to-right" evidence="13">
        <dbReference type="Rhea" id="RHEA:52097"/>
    </physiologicalReaction>
</comment>
<dbReference type="PANTHER" id="PTHR10989">
    <property type="entry name" value="ANDROGEN-INDUCED PROTEIN 1-RELATED"/>
    <property type="match status" value="1"/>
</dbReference>
<comment type="similarity">
    <text evidence="3">Belongs to the AIG1 family.</text>
</comment>
<evidence type="ECO:0000256" key="10">
    <source>
        <dbReference type="ARBA" id="ARBA00048680"/>
    </source>
</evidence>
<comment type="catalytic activity">
    <reaction evidence="7">
        <text>12-hexadecanoyloxy-octadecanoate + H2O = 12-hydroxyoctadecanoate + hexadecanoate + H(+)</text>
        <dbReference type="Rhea" id="RHEA:52056"/>
        <dbReference type="ChEBI" id="CHEBI:7896"/>
        <dbReference type="ChEBI" id="CHEBI:15377"/>
        <dbReference type="ChEBI" id="CHEBI:15378"/>
        <dbReference type="ChEBI" id="CHEBI:83677"/>
        <dbReference type="ChEBI" id="CHEBI:84201"/>
    </reaction>
    <physiologicalReaction direction="left-to-right" evidence="7">
        <dbReference type="Rhea" id="RHEA:52057"/>
    </physiologicalReaction>
</comment>
<evidence type="ECO:0000256" key="1">
    <source>
        <dbReference type="ARBA" id="ARBA00000923"/>
    </source>
</evidence>
<name>A0A8C3QKP4_9PASS</name>
<protein>
    <submittedName>
        <fullName evidence="18">Androgen dependent TFPI regulating protein</fullName>
    </submittedName>
</protein>
<evidence type="ECO:0000256" key="13">
    <source>
        <dbReference type="ARBA" id="ARBA00049221"/>
    </source>
</evidence>
<comment type="catalytic activity">
    <reaction evidence="14">
        <text>13-(9Z-octadecenoyloxy)-octadecanoate + H2O = 13-hydroxy-octadecanoate + (9Z)-octadecenoate + H(+)</text>
        <dbReference type="Rhea" id="RHEA:52064"/>
        <dbReference type="ChEBI" id="CHEBI:15377"/>
        <dbReference type="ChEBI" id="CHEBI:15378"/>
        <dbReference type="ChEBI" id="CHEBI:30823"/>
        <dbReference type="ChEBI" id="CHEBI:136303"/>
        <dbReference type="ChEBI" id="CHEBI:136304"/>
    </reaction>
    <physiologicalReaction direction="left-to-right" evidence="14">
        <dbReference type="Rhea" id="RHEA:52065"/>
    </physiologicalReaction>
</comment>
<evidence type="ECO:0000256" key="6">
    <source>
        <dbReference type="ARBA" id="ARBA00023136"/>
    </source>
</evidence>
<comment type="subcellular location">
    <subcellularLocation>
        <location evidence="2">Endomembrane system</location>
        <topology evidence="2">Multi-pass membrane protein</topology>
    </subcellularLocation>
</comment>
<accession>A0A8C3QKP4</accession>
<comment type="catalytic activity">
    <reaction evidence="12">
        <text>9-(9Z-octadecenoyloxy)-octadecanoate + H2O = 9-hydroxy-octadecanoate + (9Z)-octadecenoate + H(+)</text>
        <dbReference type="Rhea" id="RHEA:52048"/>
        <dbReference type="ChEBI" id="CHEBI:15377"/>
        <dbReference type="ChEBI" id="CHEBI:15378"/>
        <dbReference type="ChEBI" id="CHEBI:30823"/>
        <dbReference type="ChEBI" id="CHEBI:136282"/>
        <dbReference type="ChEBI" id="CHEBI:136286"/>
    </reaction>
    <physiologicalReaction direction="left-to-right" evidence="12">
        <dbReference type="Rhea" id="RHEA:52049"/>
    </physiologicalReaction>
</comment>
<organism evidence="18 19">
    <name type="scientific">Cyanoderma ruficeps</name>
    <name type="common">rufous-capped babbler</name>
    <dbReference type="NCBI Taxonomy" id="181631"/>
    <lineage>
        <taxon>Eukaryota</taxon>
        <taxon>Metazoa</taxon>
        <taxon>Chordata</taxon>
        <taxon>Craniata</taxon>
        <taxon>Vertebrata</taxon>
        <taxon>Euteleostomi</taxon>
        <taxon>Archelosauria</taxon>
        <taxon>Archosauria</taxon>
        <taxon>Dinosauria</taxon>
        <taxon>Saurischia</taxon>
        <taxon>Theropoda</taxon>
        <taxon>Coelurosauria</taxon>
        <taxon>Aves</taxon>
        <taxon>Neognathae</taxon>
        <taxon>Neoaves</taxon>
        <taxon>Telluraves</taxon>
        <taxon>Australaves</taxon>
        <taxon>Passeriformes</taxon>
        <taxon>Sylvioidea</taxon>
        <taxon>Timaliidae</taxon>
        <taxon>Cyanoderma</taxon>
    </lineage>
</organism>
<sequence>LGRKSSCLALSHALSTLREKLLSEQLSVRPSEVFLYGGQWKYLTVLNLVLQAVFYGVSFLADVLRLIKKLRCAKPIISSRDLLFSVLAFPVSTFVCISFWTLYTYNRELVYPKSLDGVIPLWLNHAMVTNFLSIEPVLITQPLRSNSSPSLPRVLWIYSVTGEWVYPLFALFSPPGLAAFFAGSLAIIISFYSFGEFLNRMIWGQCKFSSLLLCI</sequence>
<evidence type="ECO:0000256" key="14">
    <source>
        <dbReference type="ARBA" id="ARBA00049296"/>
    </source>
</evidence>
<feature type="transmembrane region" description="Helical" evidence="17">
    <location>
        <begin position="82"/>
        <end position="102"/>
    </location>
</feature>
<keyword evidence="6 17" id="KW-0472">Membrane</keyword>
<evidence type="ECO:0000256" key="9">
    <source>
        <dbReference type="ARBA" id="ARBA00047863"/>
    </source>
</evidence>
<evidence type="ECO:0000256" key="7">
    <source>
        <dbReference type="ARBA" id="ARBA00047368"/>
    </source>
</evidence>
<comment type="catalytic activity">
    <reaction evidence="11">
        <text>12-(9Z-octadecenoyloxy)-octadecanoate + H2O = 12-hydroxyoctadecanoate + (9Z)-octadecenoate + H(+)</text>
        <dbReference type="Rhea" id="RHEA:52060"/>
        <dbReference type="ChEBI" id="CHEBI:15377"/>
        <dbReference type="ChEBI" id="CHEBI:15378"/>
        <dbReference type="ChEBI" id="CHEBI:30823"/>
        <dbReference type="ChEBI" id="CHEBI:84201"/>
        <dbReference type="ChEBI" id="CHEBI:136302"/>
    </reaction>
    <physiologicalReaction direction="left-to-right" evidence="11">
        <dbReference type="Rhea" id="RHEA:52061"/>
    </physiologicalReaction>
</comment>
<dbReference type="AlphaFoldDB" id="A0A8C3QKP4"/>
<dbReference type="Pfam" id="PF04750">
    <property type="entry name" value="Far-17a_AIG1"/>
    <property type="match status" value="1"/>
</dbReference>
<dbReference type="PANTHER" id="PTHR10989:SF17">
    <property type="entry name" value="ANDROGEN-DEPENDENT TFPI-REGULATING PROTEIN"/>
    <property type="match status" value="1"/>
</dbReference>
<comment type="catalytic activity">
    <reaction evidence="8">
        <text>13-octadecanoyloxy-octadecanoate + H2O = 13-hydroxy-octadecanoate + octadecanoate + H(+)</text>
        <dbReference type="Rhea" id="RHEA:52084"/>
        <dbReference type="ChEBI" id="CHEBI:15377"/>
        <dbReference type="ChEBI" id="CHEBI:15378"/>
        <dbReference type="ChEBI" id="CHEBI:25629"/>
        <dbReference type="ChEBI" id="CHEBI:136304"/>
        <dbReference type="ChEBI" id="CHEBI:136335"/>
    </reaction>
    <physiologicalReaction direction="left-to-right" evidence="8">
        <dbReference type="Rhea" id="RHEA:52085"/>
    </physiologicalReaction>
</comment>
<dbReference type="InterPro" id="IPR006838">
    <property type="entry name" value="ADTRP_AIG1"/>
</dbReference>
<comment type="catalytic activity">
    <reaction evidence="15">
        <text>13-(9Z-hexadecenoyloxy)-octadecanoate + H2O = 13-hydroxy-octadecanoate + (9Z)-hexadecenoate + H(+)</text>
        <dbReference type="Rhea" id="RHEA:52076"/>
        <dbReference type="ChEBI" id="CHEBI:15377"/>
        <dbReference type="ChEBI" id="CHEBI:15378"/>
        <dbReference type="ChEBI" id="CHEBI:32372"/>
        <dbReference type="ChEBI" id="CHEBI:136304"/>
        <dbReference type="ChEBI" id="CHEBI:136315"/>
    </reaction>
    <physiologicalReaction direction="left-to-right" evidence="15">
        <dbReference type="Rhea" id="RHEA:52077"/>
    </physiologicalReaction>
</comment>
<evidence type="ECO:0000256" key="8">
    <source>
        <dbReference type="ARBA" id="ARBA00047427"/>
    </source>
</evidence>
<evidence type="ECO:0000256" key="15">
    <source>
        <dbReference type="ARBA" id="ARBA00049322"/>
    </source>
</evidence>
<dbReference type="GO" id="GO:0012505">
    <property type="term" value="C:endomembrane system"/>
    <property type="evidence" value="ECO:0007669"/>
    <property type="project" value="UniProtKB-SubCell"/>
</dbReference>
<evidence type="ECO:0000313" key="19">
    <source>
        <dbReference type="Proteomes" id="UP000694396"/>
    </source>
</evidence>
<dbReference type="Proteomes" id="UP000694396">
    <property type="component" value="Unplaced"/>
</dbReference>
<feature type="transmembrane region" description="Helical" evidence="17">
    <location>
        <begin position="178"/>
        <end position="198"/>
    </location>
</feature>
<evidence type="ECO:0000256" key="4">
    <source>
        <dbReference type="ARBA" id="ARBA00022692"/>
    </source>
</evidence>
<evidence type="ECO:0000256" key="17">
    <source>
        <dbReference type="SAM" id="Phobius"/>
    </source>
</evidence>
<dbReference type="Ensembl" id="ENSCRFT00000007808.1">
    <property type="protein sequence ID" value="ENSCRFP00000007539.1"/>
    <property type="gene ID" value="ENSCRFG00000005941.1"/>
</dbReference>
<reference evidence="18" key="2">
    <citation type="submission" date="2025-09" db="UniProtKB">
        <authorList>
            <consortium name="Ensembl"/>
        </authorList>
    </citation>
    <scope>IDENTIFICATION</scope>
</reference>
<comment type="catalytic activity">
    <reaction evidence="9">
        <text>9-hexadecanoyloxy-octadecanoate + H2O = 9-hydroxy-octadecanoate + hexadecanoate + H(+)</text>
        <dbReference type="Rhea" id="RHEA:52052"/>
        <dbReference type="ChEBI" id="CHEBI:7896"/>
        <dbReference type="ChEBI" id="CHEBI:15377"/>
        <dbReference type="ChEBI" id="CHEBI:15378"/>
        <dbReference type="ChEBI" id="CHEBI:83670"/>
        <dbReference type="ChEBI" id="CHEBI:136286"/>
    </reaction>
    <physiologicalReaction direction="left-to-right" evidence="9">
        <dbReference type="Rhea" id="RHEA:52053"/>
    </physiologicalReaction>
</comment>
<keyword evidence="4 17" id="KW-0812">Transmembrane</keyword>
<evidence type="ECO:0000256" key="2">
    <source>
        <dbReference type="ARBA" id="ARBA00004127"/>
    </source>
</evidence>
<proteinExistence type="inferred from homology"/>
<reference evidence="18" key="1">
    <citation type="submission" date="2025-08" db="UniProtKB">
        <authorList>
            <consortium name="Ensembl"/>
        </authorList>
    </citation>
    <scope>IDENTIFICATION</scope>
</reference>
<evidence type="ECO:0000256" key="5">
    <source>
        <dbReference type="ARBA" id="ARBA00022989"/>
    </source>
</evidence>
<evidence type="ECO:0000256" key="11">
    <source>
        <dbReference type="ARBA" id="ARBA00048701"/>
    </source>
</evidence>
<comment type="catalytic activity">
    <reaction evidence="1">
        <text>9-(9Z-hexadecenoyloxy)-octadecanoate + H2O = (9Z)-hexadecenoate + 9-hydroxy-octadecanoate + H(+)</text>
        <dbReference type="Rhea" id="RHEA:52068"/>
        <dbReference type="ChEBI" id="CHEBI:15377"/>
        <dbReference type="ChEBI" id="CHEBI:15378"/>
        <dbReference type="ChEBI" id="CHEBI:32372"/>
        <dbReference type="ChEBI" id="CHEBI:136286"/>
        <dbReference type="ChEBI" id="CHEBI:136309"/>
    </reaction>
    <physiologicalReaction direction="left-to-right" evidence="1">
        <dbReference type="Rhea" id="RHEA:52069"/>
    </physiologicalReaction>
</comment>
<evidence type="ECO:0000256" key="3">
    <source>
        <dbReference type="ARBA" id="ARBA00009300"/>
    </source>
</evidence>
<comment type="catalytic activity">
    <reaction evidence="16">
        <text>12-(9Z-hexadecenoyloxy)-octadecanoate + H2O = 12-hydroxyoctadecanoate + (9Z)-hexadecenoate + H(+)</text>
        <dbReference type="Rhea" id="RHEA:52072"/>
        <dbReference type="ChEBI" id="CHEBI:15377"/>
        <dbReference type="ChEBI" id="CHEBI:15378"/>
        <dbReference type="ChEBI" id="CHEBI:32372"/>
        <dbReference type="ChEBI" id="CHEBI:84201"/>
        <dbReference type="ChEBI" id="CHEBI:136312"/>
    </reaction>
    <physiologicalReaction direction="left-to-right" evidence="16">
        <dbReference type="Rhea" id="RHEA:52073"/>
    </physiologicalReaction>
</comment>